<reference evidence="8 9" key="1">
    <citation type="submission" date="2017-06" db="EMBL/GenBank/DDBJ databases">
        <title>Cmopartive genomic analysis of Ambrosia Fusariam Clade fungi.</title>
        <authorList>
            <person name="Stajich J.E."/>
            <person name="Carrillo J."/>
            <person name="Kijimoto T."/>
            <person name="Eskalen A."/>
            <person name="O'Donnell K."/>
            <person name="Kasson M."/>
        </authorList>
    </citation>
    <scope>NUCLEOTIDE SEQUENCE [LARGE SCALE GENOMIC DNA]</scope>
    <source>
        <strain evidence="8 9">NRRL 20438</strain>
    </source>
</reference>
<dbReference type="AlphaFoldDB" id="A0A428UT50"/>
<evidence type="ECO:0000313" key="9">
    <source>
        <dbReference type="Proteomes" id="UP000288429"/>
    </source>
</evidence>
<dbReference type="Proteomes" id="UP000288429">
    <property type="component" value="Unassembled WGS sequence"/>
</dbReference>
<evidence type="ECO:0000256" key="2">
    <source>
        <dbReference type="ARBA" id="ARBA00022692"/>
    </source>
</evidence>
<evidence type="ECO:0000313" key="8">
    <source>
        <dbReference type="EMBL" id="RSM17430.1"/>
    </source>
</evidence>
<feature type="domain" description="Rhodopsin" evidence="7">
    <location>
        <begin position="159"/>
        <end position="397"/>
    </location>
</feature>
<accession>A0A428UT50</accession>
<dbReference type="PANTHER" id="PTHR33048:SF124">
    <property type="entry name" value="INTEGRAL MEMBRANE PROTEIN"/>
    <property type="match status" value="1"/>
</dbReference>
<feature type="transmembrane region" description="Helical" evidence="6">
    <location>
        <begin position="335"/>
        <end position="354"/>
    </location>
</feature>
<evidence type="ECO:0000256" key="6">
    <source>
        <dbReference type="SAM" id="Phobius"/>
    </source>
</evidence>
<feature type="transmembrane region" description="Helical" evidence="6">
    <location>
        <begin position="173"/>
        <end position="196"/>
    </location>
</feature>
<feature type="transmembrane region" description="Helical" evidence="6">
    <location>
        <begin position="138"/>
        <end position="161"/>
    </location>
</feature>
<dbReference type="Pfam" id="PF20684">
    <property type="entry name" value="Fung_rhodopsin"/>
    <property type="match status" value="1"/>
</dbReference>
<sequence length="520" mass="58559">MHRQADHVGWARIYSTALLSQLRGGYGGSTHSPRLGDDTHPKVVYHKDGGSTHCMRMANEGDDDVENYAKDWVTSPLVGWGWWPTTDNGRAYRDLVYAGDCCEDFGPSYDDRRVVNGQKLYEKGYVVNFENPKQQCALAAYILWGSGTFVATLFFIQYLYVKLWLIRKWDVETVFVILAWVLGNIDNALLGCKLTWVNRTMGVHAWEMSLDRYNLFNKLLLIATVDFALFTGFSKLSLALFYRHLSPQTWWKRCTYVVIGLIIVYNTSIFFAIIFSCHPFKKHWDVTVTEGKCGHKIGIWMTTATMGIITDMILLTMPIPMVWGLQLPTRQKIGIILFFFIGIGTLLTCVLRLIQFIPTLYSLDATWDIAPTQLWIFPETSLLVICPCLTTLRRFLAHVAPTWIGMRGSSTGYTARSATGAGSRHPYLTVGSAGKRKRFDQFALTVDEPAFNMKPMAQGVTTEVVIEVNTKDAVMDGDKASTGGISSHENLTWDSRPGGEEFESEIAIVQTKAMGISHTR</sequence>
<dbReference type="EMBL" id="NIZV01000033">
    <property type="protein sequence ID" value="RSM17430.1"/>
    <property type="molecule type" value="Genomic_DNA"/>
</dbReference>
<gene>
    <name evidence="8" type="ORF">CDV31_003679</name>
</gene>
<dbReference type="GO" id="GO:0016020">
    <property type="term" value="C:membrane"/>
    <property type="evidence" value="ECO:0007669"/>
    <property type="project" value="UniProtKB-SubCell"/>
</dbReference>
<name>A0A428UT50_9HYPO</name>
<comment type="caution">
    <text evidence="8">The sequence shown here is derived from an EMBL/GenBank/DDBJ whole genome shotgun (WGS) entry which is preliminary data.</text>
</comment>
<comment type="subcellular location">
    <subcellularLocation>
        <location evidence="1">Membrane</location>
        <topology evidence="1">Multi-pass membrane protein</topology>
    </subcellularLocation>
</comment>
<evidence type="ECO:0000259" key="7">
    <source>
        <dbReference type="Pfam" id="PF20684"/>
    </source>
</evidence>
<evidence type="ECO:0000256" key="3">
    <source>
        <dbReference type="ARBA" id="ARBA00022989"/>
    </source>
</evidence>
<feature type="transmembrane region" description="Helical" evidence="6">
    <location>
        <begin position="216"/>
        <end position="242"/>
    </location>
</feature>
<keyword evidence="2 6" id="KW-0812">Transmembrane</keyword>
<proteinExistence type="inferred from homology"/>
<dbReference type="InterPro" id="IPR049326">
    <property type="entry name" value="Rhodopsin_dom_fungi"/>
</dbReference>
<keyword evidence="3 6" id="KW-1133">Transmembrane helix</keyword>
<organism evidence="8 9">
    <name type="scientific">Fusarium ambrosium</name>
    <dbReference type="NCBI Taxonomy" id="131363"/>
    <lineage>
        <taxon>Eukaryota</taxon>
        <taxon>Fungi</taxon>
        <taxon>Dikarya</taxon>
        <taxon>Ascomycota</taxon>
        <taxon>Pezizomycotina</taxon>
        <taxon>Sordariomycetes</taxon>
        <taxon>Hypocreomycetidae</taxon>
        <taxon>Hypocreales</taxon>
        <taxon>Nectriaceae</taxon>
        <taxon>Fusarium</taxon>
        <taxon>Fusarium solani species complex</taxon>
    </lineage>
</organism>
<feature type="transmembrane region" description="Helical" evidence="6">
    <location>
        <begin position="297"/>
        <end position="323"/>
    </location>
</feature>
<keyword evidence="4 6" id="KW-0472">Membrane</keyword>
<evidence type="ECO:0000256" key="5">
    <source>
        <dbReference type="ARBA" id="ARBA00038359"/>
    </source>
</evidence>
<keyword evidence="9" id="KW-1185">Reference proteome</keyword>
<feature type="transmembrane region" description="Helical" evidence="6">
    <location>
        <begin position="254"/>
        <end position="277"/>
    </location>
</feature>
<protein>
    <recommendedName>
        <fullName evidence="7">Rhodopsin domain-containing protein</fullName>
    </recommendedName>
</protein>
<comment type="similarity">
    <text evidence="5">Belongs to the SAT4 family.</text>
</comment>
<dbReference type="PANTHER" id="PTHR33048">
    <property type="entry name" value="PTH11-LIKE INTEGRAL MEMBRANE PROTEIN (AFU_ORTHOLOGUE AFUA_5G11245)"/>
    <property type="match status" value="1"/>
</dbReference>
<evidence type="ECO:0000256" key="1">
    <source>
        <dbReference type="ARBA" id="ARBA00004141"/>
    </source>
</evidence>
<evidence type="ECO:0000256" key="4">
    <source>
        <dbReference type="ARBA" id="ARBA00023136"/>
    </source>
</evidence>
<dbReference type="InterPro" id="IPR052337">
    <property type="entry name" value="SAT4-like"/>
</dbReference>